<dbReference type="Proteomes" id="UP001310022">
    <property type="component" value="Unassembled WGS sequence"/>
</dbReference>
<keyword evidence="2" id="KW-1185">Reference proteome</keyword>
<protein>
    <submittedName>
        <fullName evidence="1">Uncharacterized protein</fullName>
    </submittedName>
</protein>
<sequence length="3192" mass="349387">MNGVKFFMFLVLFIISGKIFGQTPFCDQVQFEAPSFLKSSFLDGNFKWIIEVRDIGTGKVEKYIQYTSESTSNFIKATDYPGKQIQVSVSRGGFISQPYSYFVIEESAVLANNDSTFKSSKYLNFYNESSNCYSGSVFDFNHAIDLPFTGQLYLYDKDREIKHSVTFKVTKDALTDPKAFPESLIIDGLRLRYTKLSEESKTITFFQFNVQGSTRCTDLIKLQTPSSETEDFLVTTPKSTLISNTFASKVEFPLDLSGGNYTAYTGETPPSYTVVEVKLNDVSVTSWQNESDDVYIDADNKVTFSAPEIKKEYTAVPSESDWQNNVEITYEACTGAQASIKLTAKNPPFIYAENPVESHIGLDQATGSISYTIDDGSSEGFSTEHSLSGKLTVNSSECSVNGNISGNAISFDNLSPGEYSPTFIVVDEAQQLQYEYKPSLTSTISFYKTDDITYFTQDESYYGAGDGEIIFQDRLIDGSNIPSQFSWDGGKDSLQFLGRKVMNLVPGEYTNWTVNEYAGACNDIISRSFYKNNVTINIKKRSQIAFETVIVETPTYYSSDLHHYQTSIQVKTNKKILGDHEVRLIHAKSDGTFNFVTYDHIENEQAVFSNLLIDENYYIVAFDRGPTDALNPSNRRAEQYWYDSSSESNINTDLISSDKLSDWLVDPSTMPGYLRFYTENGAAKVFRFANPEPFALDDYTVHKGTNHPFDIICNGEQVAISAIVNVPDDRLGLNFDHFRWTVSTARPESESIPYSGLVEFIPEDKQLRLLDFSVPALDNYQIYLTENIEDFDQAYYGYPLLDPNELFNISQPAQITTAIEINSAFDAYQVSRYDGTDGAVKVKANGGVPAYAVHISGVTNSQDITADGLTTVFQGLSHGTYGVDKVIDAQSCETFMTEEGKAEVTLTAPDSLSFEAVTSDYGLSYQISQHGGDDGSISITAANGIPNYTFELYQMVEGNWQLQEAVNNGGSPYTFSTLTAGDYLAVVYDQFFVKPSVANPEYWQDDEYTRGDVVMQPISLKEPDPLSIDTFVVTNYGAHLNENYHVKAASGALARTGEVNFTISGGIPTKDENNNELFYSLTILDGDNNSRNLKLMVTDNGVGSSSRFQVSSDQKDFPAGALSFKVEDRHSYFVETAFVLMAPPALEISYLAPQKPGCIGDEDGQLAFHIQGGIPFIENGKKYYEVALGGSTAYRIVAGEVAFLKTSDEESFTMGQGETTLIFKDRYNAPYGGLDFTAYEAAWLNEDDKSPWPAWTMDDTSYQNLETSWVKAVKTFDENAASALPYIMPNHPPVQLLADVYTTICDDSADGKIQIKSIYGGSGAAYQLYFAGGTEAIDFSPDVLISDVLLAGNYAFEVSFDQCNTASPADYTISKVYDGHDNRVVGDTLKRNDELVAVLATAPITATVQFADHLCFGEATGGVQVVDIAGGHAPFDFQLDRKNDSNREQWDLILKEELLSGSSWQGPTNLKAGDFALTLLDRQGCLWKEDNGQAISEAREEYVVEETSTANFSLMPATSPVSCTGATDGQISLANFQLVKPTTFVWIREDGQRFGEQTLTVDTHPYEVQALAAGRYQLFLQEQGCSERYANIEAVVEISPAVAFMDSLSVGGNSCEGFDIYGQVNLAGGELFLGHLQSDNSVQWSSLGTWGISAQGKMCHIDFPGRYQLKYVKAAGCNEVISEVKDLNSEEYTFALEKKNGQFDLPCAGELAELTFGPVLNEHTNIPASAAFTYELKKLSDGTTSQNTSGTFRLLPDEYELRAWYEMSGCPIYGQQFSFTVSAPAPLALRVEDQNIPIVVSCMGAELGKIIGNITGGSAPFTLTYYIKEVQHQLEVTEAGPFEISGLPVGYSYQLLLEDAAGCSQAQAQPLYLPYQAPQANIQAIAADYCQQASGEAVINIEHGVGPFILKLDEREVARFAENQWLLQGLEAGKYDYVLEDMGVGQCPVALSVEIAASPQAFEVEVAVLQAPACEGADGRLALELKDRDGQALSWNDFTLLNAPEHFDPGMGILSALEAKAYVFEVIENSRPECVERVEFYLAAKEAPQISSWSVVDLPYCDQPVGSVKVELQGGTGVYEWIPEAGLSLKDAGSAYFEISGLQVDKSYALQFRDQSGNCPGIANVVINAQQVGHVFGPLQTSITPSSCGQTLGAIQLEDLDTNIYQPLWLINESNENKVEGLAAGTYALQLLHLPTGCDTTYWFTVGERSPLDIQWVAQVPADCGKASGEIEVRASGGGESFTYSWRKDNFELAENSGVLKQAFAGQYSVIAQDQYGCVSEPLAIRLEDRPGLEVGINVLSLASCPEVADGKALALVQGGLAPYEYYWNGQAGAVQQEDLTAGTVHLQVVDAAGCAMEAAPVQMFARPELKFSLSHSMPTCTEAADGEASVVILNRQPEEIRTIQWKDHDGQLLAVGEAIHGLADGTYALEIIENSGCSQQQAFEMKSAAGMEIVSITTTAPKCPTAADGGARFQIQGGSGQYFVEWYALDHQQLVGTDFQLSGVPAGAYQLRVMDQQQSACMVASDFEILPPMPLEIIQIEKTIPSCYGLADGSILISIQGGKAPYKVFWPEIGQAGARATQLPVGQYTVNIEDQNGCQLSQQITFDQQPTALQVNTQSVDPASCRFALDGAIALDIAGGIPDYQVSWSNGRRGASINGLGKGMYQALVQDANRCRADLMVEVLAPELLTAEVLEGEDPSCPAMADGRMLLQPAGGTAPYEVVNLPPDAEAVWNSQLAAFEISGLMAGQYYWEIRDAQQCEARSAAYRLYDPAPLTFTSVQYQQPDCHGGADGAIAVSVAGGSGAYLFDWENGQQEAEAVNLSAGTYKLTVADALKGCRLQNTFTLEEPAPLGIVINTQNPACHDDANGQIVALAEGGTPGYYFQWAGQPAGAQISGLTAGDYDLLVTDAHGCQATGSTTLTNPEAVVLAIDGLSDFMEICEGTTLRLDAGAAWKTVRWISEERGLDFSSRQISLTEAGAYQVRVTNQKDCPASQEFQLELVDDLLAAEFLVQSSPEEAFQTYMLVDITYPEPTQISWDIQPAVDIIHAEEHQQEIRFRESGLHVITLTSRQENCMATRVKEVEVVRLTNGRYAVDTGEGLPEDEIFHGTYFTVSPNPSDGRFDIDIQLEQIEDIYLSLQQVGEGKILWSENFKNQDYYHYRLEMPTLGSGIYVLRMMAPSGNKAIKILIK</sequence>
<dbReference type="InterPro" id="IPR025667">
    <property type="entry name" value="SprB_repeat"/>
</dbReference>
<comment type="caution">
    <text evidence="1">The sequence shown here is derived from an EMBL/GenBank/DDBJ whole genome shotgun (WGS) entry which is preliminary data.</text>
</comment>
<evidence type="ECO:0000313" key="1">
    <source>
        <dbReference type="EMBL" id="GJM63084.1"/>
    </source>
</evidence>
<gene>
    <name evidence="1" type="ORF">PEDI_36360</name>
</gene>
<dbReference type="EMBL" id="BQKE01000002">
    <property type="protein sequence ID" value="GJM63084.1"/>
    <property type="molecule type" value="Genomic_DNA"/>
</dbReference>
<proteinExistence type="predicted"/>
<accession>A0AAN5ALB7</accession>
<reference evidence="1 2" key="1">
    <citation type="submission" date="2021-12" db="EMBL/GenBank/DDBJ databases">
        <title>Genome sequencing of bacteria with rrn-lacking chromosome and rrn-plasmid.</title>
        <authorList>
            <person name="Anda M."/>
            <person name="Iwasaki W."/>
        </authorList>
    </citation>
    <scope>NUCLEOTIDE SEQUENCE [LARGE SCALE GENOMIC DNA]</scope>
    <source>
        <strain evidence="1 2">NBRC 15940</strain>
    </source>
</reference>
<organism evidence="1 2">
    <name type="scientific">Persicobacter diffluens</name>
    <dbReference type="NCBI Taxonomy" id="981"/>
    <lineage>
        <taxon>Bacteria</taxon>
        <taxon>Pseudomonadati</taxon>
        <taxon>Bacteroidota</taxon>
        <taxon>Cytophagia</taxon>
        <taxon>Cytophagales</taxon>
        <taxon>Persicobacteraceae</taxon>
        <taxon>Persicobacter</taxon>
    </lineage>
</organism>
<name>A0AAN5ALB7_9BACT</name>
<dbReference type="Pfam" id="PF13573">
    <property type="entry name" value="SprB"/>
    <property type="match status" value="3"/>
</dbReference>
<evidence type="ECO:0000313" key="2">
    <source>
        <dbReference type="Proteomes" id="UP001310022"/>
    </source>
</evidence>